<reference evidence="1 2" key="1">
    <citation type="submission" date="2020-08" db="EMBL/GenBank/DDBJ databases">
        <title>Genomic Encyclopedia of Type Strains, Phase IV (KMG-IV): sequencing the most valuable type-strain genomes for metagenomic binning, comparative biology and taxonomic classification.</title>
        <authorList>
            <person name="Goeker M."/>
        </authorList>
    </citation>
    <scope>NUCLEOTIDE SEQUENCE [LARGE SCALE GENOMIC DNA]</scope>
    <source>
        <strain evidence="1 2">DSM 40141</strain>
    </source>
</reference>
<organism evidence="1 2">
    <name type="scientific">Streptomyces candidus</name>
    <dbReference type="NCBI Taxonomy" id="67283"/>
    <lineage>
        <taxon>Bacteria</taxon>
        <taxon>Bacillati</taxon>
        <taxon>Actinomycetota</taxon>
        <taxon>Actinomycetes</taxon>
        <taxon>Kitasatosporales</taxon>
        <taxon>Streptomycetaceae</taxon>
        <taxon>Streptomyces</taxon>
    </lineage>
</organism>
<evidence type="ECO:0000313" key="1">
    <source>
        <dbReference type="EMBL" id="MBB6438436.1"/>
    </source>
</evidence>
<comment type="caution">
    <text evidence="1">The sequence shown here is derived from an EMBL/GenBank/DDBJ whole genome shotgun (WGS) entry which is preliminary data.</text>
</comment>
<proteinExistence type="predicted"/>
<keyword evidence="2" id="KW-1185">Reference proteome</keyword>
<name>A0A7X0LSY1_9ACTN</name>
<gene>
    <name evidence="1" type="ORF">HNQ79_004943</name>
</gene>
<evidence type="ECO:0000313" key="2">
    <source>
        <dbReference type="Proteomes" id="UP000540423"/>
    </source>
</evidence>
<sequence length="132" mass="14526">MESVRTWRYGSRLHTVYAVHGWRDGADALLGALPGRAATVGLTVRRGAQRGTVEMAAHVRVTESSAGQLTCTSDELEHRARASRVDLVRLDREQLPGMLATLPLGQGPGRERYVEWVRIPRQGLLSQGDVAR</sequence>
<dbReference type="Proteomes" id="UP000540423">
    <property type="component" value="Unassembled WGS sequence"/>
</dbReference>
<protein>
    <submittedName>
        <fullName evidence="1">Uncharacterized protein</fullName>
    </submittedName>
</protein>
<accession>A0A7X0LSY1</accession>
<dbReference type="AlphaFoldDB" id="A0A7X0LSY1"/>
<dbReference type="EMBL" id="JACHEM010000013">
    <property type="protein sequence ID" value="MBB6438436.1"/>
    <property type="molecule type" value="Genomic_DNA"/>
</dbReference>